<dbReference type="Gene3D" id="3.40.50.300">
    <property type="entry name" value="P-loop containing nucleotide triphosphate hydrolases"/>
    <property type="match status" value="1"/>
</dbReference>
<evidence type="ECO:0000313" key="6">
    <source>
        <dbReference type="Proteomes" id="UP000216451"/>
    </source>
</evidence>
<evidence type="ECO:0000256" key="1">
    <source>
        <dbReference type="ARBA" id="ARBA00022448"/>
    </source>
</evidence>
<accession>A0A261G647</accession>
<keyword evidence="2" id="KW-0547">Nucleotide-binding</keyword>
<keyword evidence="1" id="KW-0813">Transport</keyword>
<comment type="caution">
    <text evidence="5">The sequence shown here is derived from an EMBL/GenBank/DDBJ whole genome shotgun (WGS) entry which is preliminary data.</text>
</comment>
<dbReference type="PANTHER" id="PTHR42788">
    <property type="entry name" value="TAURINE IMPORT ATP-BINDING PROTEIN-RELATED"/>
    <property type="match status" value="1"/>
</dbReference>
<name>A0A261G647_9BIFI</name>
<keyword evidence="3 5" id="KW-0067">ATP-binding</keyword>
<dbReference type="GeneID" id="98295638"/>
<dbReference type="PROSITE" id="PS00211">
    <property type="entry name" value="ABC_TRANSPORTER_1"/>
    <property type="match status" value="1"/>
</dbReference>
<sequence length="251" mass="28196">MTEKLLIDNVSKTFNGKISLDTTSLSVSDGELITIVGPSGCGKSTLFNIISGVLQPTEGNVIINDKDVTNVPGNVGYMMQKDLLLPWKSTLENILTGVSLTRKPTKEDLELAISMAQEYGLGDYLDNFPHSMSGGMRQRAAFLRTLMFDRDVLLLDEPFGALDSQTRLSMQEWLLKVWAEQRRTVLFVTHDVEEAVFLADRVVVMTPRPGRIEKIIDIDLPRPRTRTILTDQKFVEYKRMILNLIYGGGKE</sequence>
<dbReference type="SMART" id="SM00382">
    <property type="entry name" value="AAA"/>
    <property type="match status" value="1"/>
</dbReference>
<dbReference type="GO" id="GO:0016887">
    <property type="term" value="F:ATP hydrolysis activity"/>
    <property type="evidence" value="ECO:0007669"/>
    <property type="project" value="InterPro"/>
</dbReference>
<dbReference type="GO" id="GO:0005524">
    <property type="term" value="F:ATP binding"/>
    <property type="evidence" value="ECO:0007669"/>
    <property type="project" value="UniProtKB-KW"/>
</dbReference>
<dbReference type="CDD" id="cd03293">
    <property type="entry name" value="ABC_NrtD_SsuB_transporters"/>
    <property type="match status" value="1"/>
</dbReference>
<dbReference type="Proteomes" id="UP000216451">
    <property type="component" value="Unassembled WGS sequence"/>
</dbReference>
<evidence type="ECO:0000313" key="5">
    <source>
        <dbReference type="EMBL" id="OZG66901.1"/>
    </source>
</evidence>
<reference evidence="5 6" key="1">
    <citation type="journal article" date="2017" name="BMC Genomics">
        <title>Comparative genomic and phylogenomic analyses of the Bifidobacteriaceae family.</title>
        <authorList>
            <person name="Lugli G.A."/>
            <person name="Milani C."/>
            <person name="Turroni F."/>
            <person name="Duranti S."/>
            <person name="Mancabelli L."/>
            <person name="Mangifesta M."/>
            <person name="Ferrario C."/>
            <person name="Modesto M."/>
            <person name="Mattarelli P."/>
            <person name="Jiri K."/>
            <person name="van Sinderen D."/>
            <person name="Ventura M."/>
        </authorList>
    </citation>
    <scope>NUCLEOTIDE SEQUENCE [LARGE SCALE GENOMIC DNA]</scope>
    <source>
        <strain evidence="5 6">LMG 28769</strain>
    </source>
</reference>
<keyword evidence="6" id="KW-1185">Reference proteome</keyword>
<dbReference type="PROSITE" id="PS50893">
    <property type="entry name" value="ABC_TRANSPORTER_2"/>
    <property type="match status" value="1"/>
</dbReference>
<dbReference type="InterPro" id="IPR003439">
    <property type="entry name" value="ABC_transporter-like_ATP-bd"/>
</dbReference>
<protein>
    <submittedName>
        <fullName evidence="5">Nitrate ABC transporter ATP-binding protein</fullName>
    </submittedName>
</protein>
<dbReference type="OrthoDB" id="8773773at2"/>
<dbReference type="InterPro" id="IPR050166">
    <property type="entry name" value="ABC_transporter_ATP-bind"/>
</dbReference>
<organism evidence="5 6">
    <name type="scientific">Bifidobacterium aquikefiri</name>
    <dbReference type="NCBI Taxonomy" id="1653207"/>
    <lineage>
        <taxon>Bacteria</taxon>
        <taxon>Bacillati</taxon>
        <taxon>Actinomycetota</taxon>
        <taxon>Actinomycetes</taxon>
        <taxon>Bifidobacteriales</taxon>
        <taxon>Bifidobacteriaceae</taxon>
        <taxon>Bifidobacterium</taxon>
    </lineage>
</organism>
<dbReference type="Pfam" id="PF00005">
    <property type="entry name" value="ABC_tran"/>
    <property type="match status" value="1"/>
</dbReference>
<evidence type="ECO:0000256" key="2">
    <source>
        <dbReference type="ARBA" id="ARBA00022741"/>
    </source>
</evidence>
<proteinExistence type="predicted"/>
<evidence type="ECO:0000256" key="3">
    <source>
        <dbReference type="ARBA" id="ARBA00022840"/>
    </source>
</evidence>
<feature type="domain" description="ABC transporter" evidence="4">
    <location>
        <begin position="5"/>
        <end position="232"/>
    </location>
</feature>
<dbReference type="RefSeq" id="WP_094693268.1">
    <property type="nucleotide sequence ID" value="NZ_JBDNSG010000001.1"/>
</dbReference>
<dbReference type="EMBL" id="MWXA01000005">
    <property type="protein sequence ID" value="OZG66901.1"/>
    <property type="molecule type" value="Genomic_DNA"/>
</dbReference>
<dbReference type="AlphaFoldDB" id="A0A261G647"/>
<evidence type="ECO:0000259" key="4">
    <source>
        <dbReference type="PROSITE" id="PS50893"/>
    </source>
</evidence>
<gene>
    <name evidence="5" type="ORF">BAQU_0973</name>
</gene>
<dbReference type="PANTHER" id="PTHR42788:SF2">
    <property type="entry name" value="ABC TRANSPORTER ATP-BINDING PROTEIN"/>
    <property type="match status" value="1"/>
</dbReference>
<dbReference type="SUPFAM" id="SSF52540">
    <property type="entry name" value="P-loop containing nucleoside triphosphate hydrolases"/>
    <property type="match status" value="1"/>
</dbReference>
<dbReference type="InterPro" id="IPR027417">
    <property type="entry name" value="P-loop_NTPase"/>
</dbReference>
<dbReference type="InterPro" id="IPR017871">
    <property type="entry name" value="ABC_transporter-like_CS"/>
</dbReference>
<dbReference type="InterPro" id="IPR003593">
    <property type="entry name" value="AAA+_ATPase"/>
</dbReference>